<proteinExistence type="predicted"/>
<comment type="caution">
    <text evidence="2">The sequence shown here is derived from an EMBL/GenBank/DDBJ whole genome shotgun (WGS) entry which is preliminary data.</text>
</comment>
<gene>
    <name evidence="2" type="primary">porV</name>
    <name evidence="2" type="ORF">GCM10007415_38420</name>
</gene>
<dbReference type="InterPro" id="IPR045741">
    <property type="entry name" value="PorV"/>
</dbReference>
<dbReference type="NCBIfam" id="NF033709">
    <property type="entry name" value="PorV_fam"/>
    <property type="match status" value="1"/>
</dbReference>
<name>A0A917I0W3_9SPHI</name>
<dbReference type="EMBL" id="BMER01000005">
    <property type="protein sequence ID" value="GGG99033.1"/>
    <property type="molecule type" value="Genomic_DNA"/>
</dbReference>
<dbReference type="InterPro" id="IPR047799">
    <property type="entry name" value="T9SS_OM_PorV"/>
</dbReference>
<dbReference type="Proteomes" id="UP000660862">
    <property type="component" value="Unassembled WGS sequence"/>
</dbReference>
<sequence>MSTLLPKPVYALLVVVLLPVFAIAQIGRSTIATGASFLLLSPDARTTGVAEAGTGLIPDANSVFTNAAKLSFAGEKGLSFSYTPWMRQLVKDEHLGYLTAFHRLSQREVLGLSVKYLDMGEITFRDETGNLSQRYNAGEISIDASYSRLLGEHFAMALTARYIHSNLGSGAYNGLDMDRANAFAVDLGLYSEKSYMSSRQFSKRFAWGINLTNIGTKLNYTNAKESFLPMNLRMGAGYGLNNNPDNRLTLLLDVTKLMVPSRPQYRVNEQGNATTEIEKGRDPDRSVPSALFTSFFDAPGGFSEELSEFTISGGLEFCYYRQFFLRTGYFYETPEKGNRQHFAAGVGFRVRSLQIDIGYLAPMAQRFTVRNELKFTLSFHPGNILDMD</sequence>
<feature type="domain" description="Type IX secretion system protein PorV" evidence="1">
    <location>
        <begin position="28"/>
        <end position="262"/>
    </location>
</feature>
<evidence type="ECO:0000259" key="1">
    <source>
        <dbReference type="Pfam" id="PF19572"/>
    </source>
</evidence>
<reference evidence="2" key="2">
    <citation type="submission" date="2020-09" db="EMBL/GenBank/DDBJ databases">
        <authorList>
            <person name="Sun Q."/>
            <person name="Zhou Y."/>
        </authorList>
    </citation>
    <scope>NUCLEOTIDE SEQUENCE</scope>
    <source>
        <strain evidence="2">CGMCC 1.12195</strain>
    </source>
</reference>
<evidence type="ECO:0000313" key="2">
    <source>
        <dbReference type="EMBL" id="GGG99033.1"/>
    </source>
</evidence>
<dbReference type="AlphaFoldDB" id="A0A917I0W3"/>
<dbReference type="Gene3D" id="2.40.160.60">
    <property type="entry name" value="Outer membrane protein transport protein (OMPP1/FadL/TodX)"/>
    <property type="match status" value="1"/>
</dbReference>
<dbReference type="NCBIfam" id="NF033710">
    <property type="entry name" value="T9SS_OM_PorV"/>
    <property type="match status" value="1"/>
</dbReference>
<dbReference type="RefSeq" id="WP_188507728.1">
    <property type="nucleotide sequence ID" value="NZ_BMER01000005.1"/>
</dbReference>
<organism evidence="2 3">
    <name type="scientific">Parapedobacter pyrenivorans</name>
    <dbReference type="NCBI Taxonomy" id="1305674"/>
    <lineage>
        <taxon>Bacteria</taxon>
        <taxon>Pseudomonadati</taxon>
        <taxon>Bacteroidota</taxon>
        <taxon>Sphingobacteriia</taxon>
        <taxon>Sphingobacteriales</taxon>
        <taxon>Sphingobacteriaceae</taxon>
        <taxon>Parapedobacter</taxon>
    </lineage>
</organism>
<reference evidence="2" key="1">
    <citation type="journal article" date="2014" name="Int. J. Syst. Evol. Microbiol.">
        <title>Complete genome sequence of Corynebacterium casei LMG S-19264T (=DSM 44701T), isolated from a smear-ripened cheese.</title>
        <authorList>
            <consortium name="US DOE Joint Genome Institute (JGI-PGF)"/>
            <person name="Walter F."/>
            <person name="Albersmeier A."/>
            <person name="Kalinowski J."/>
            <person name="Ruckert C."/>
        </authorList>
    </citation>
    <scope>NUCLEOTIDE SEQUENCE</scope>
    <source>
        <strain evidence="2">CGMCC 1.12195</strain>
    </source>
</reference>
<evidence type="ECO:0000313" key="3">
    <source>
        <dbReference type="Proteomes" id="UP000660862"/>
    </source>
</evidence>
<dbReference type="Pfam" id="PF19572">
    <property type="entry name" value="PorV"/>
    <property type="match status" value="1"/>
</dbReference>
<protein>
    <recommendedName>
        <fullName evidence="1">Type IX secretion system protein PorV domain-containing protein</fullName>
    </recommendedName>
</protein>
<keyword evidence="3" id="KW-1185">Reference proteome</keyword>
<accession>A0A917I0W3</accession>